<gene>
    <name evidence="14" type="ORF">XFLAVUS301_04810</name>
</gene>
<evidence type="ECO:0000256" key="9">
    <source>
        <dbReference type="ARBA" id="ARBA00023012"/>
    </source>
</evidence>
<dbReference type="Gene3D" id="1.10.287.130">
    <property type="match status" value="1"/>
</dbReference>
<evidence type="ECO:0000256" key="11">
    <source>
        <dbReference type="SAM" id="Phobius"/>
    </source>
</evidence>
<dbReference type="SMART" id="SM00388">
    <property type="entry name" value="HisKA"/>
    <property type="match status" value="1"/>
</dbReference>
<dbReference type="SUPFAM" id="SSF55874">
    <property type="entry name" value="ATPase domain of HSP90 chaperone/DNA topoisomerase II/histidine kinase"/>
    <property type="match status" value="1"/>
</dbReference>
<dbReference type="InterPro" id="IPR003661">
    <property type="entry name" value="HisK_dim/P_dom"/>
</dbReference>
<evidence type="ECO:0000256" key="7">
    <source>
        <dbReference type="ARBA" id="ARBA00022777"/>
    </source>
</evidence>
<dbReference type="InterPro" id="IPR050428">
    <property type="entry name" value="TCS_sensor_his_kinase"/>
</dbReference>
<comment type="catalytic activity">
    <reaction evidence="1">
        <text>ATP + protein L-histidine = ADP + protein N-phospho-L-histidine.</text>
        <dbReference type="EC" id="2.7.13.3"/>
    </reaction>
</comment>
<dbReference type="PRINTS" id="PR00344">
    <property type="entry name" value="BCTRLSENSOR"/>
</dbReference>
<reference evidence="14" key="1">
    <citation type="submission" date="2022-12" db="EMBL/GenBank/DDBJ databases">
        <title>Reference genome sequencing for broad-spectrum identification of bacterial and archaeal isolates by mass spectrometry.</title>
        <authorList>
            <person name="Sekiguchi Y."/>
            <person name="Tourlousse D.M."/>
        </authorList>
    </citation>
    <scope>NUCLEOTIDE SEQUENCE</scope>
    <source>
        <strain evidence="14">301</strain>
    </source>
</reference>
<dbReference type="GO" id="GO:0000155">
    <property type="term" value="F:phosphorelay sensor kinase activity"/>
    <property type="evidence" value="ECO:0007669"/>
    <property type="project" value="InterPro"/>
</dbReference>
<keyword evidence="10 11" id="KW-0472">Membrane</keyword>
<dbReference type="PROSITE" id="PS50885">
    <property type="entry name" value="HAMP"/>
    <property type="match status" value="1"/>
</dbReference>
<dbReference type="PANTHER" id="PTHR45436">
    <property type="entry name" value="SENSOR HISTIDINE KINASE YKOH"/>
    <property type="match status" value="1"/>
</dbReference>
<dbReference type="Pfam" id="PF00512">
    <property type="entry name" value="HisKA"/>
    <property type="match status" value="1"/>
</dbReference>
<dbReference type="CDD" id="cd00075">
    <property type="entry name" value="HATPase"/>
    <property type="match status" value="1"/>
</dbReference>
<feature type="domain" description="Histidine kinase" evidence="12">
    <location>
        <begin position="313"/>
        <end position="534"/>
    </location>
</feature>
<dbReference type="InterPro" id="IPR036097">
    <property type="entry name" value="HisK_dim/P_sf"/>
</dbReference>
<proteinExistence type="predicted"/>
<evidence type="ECO:0000256" key="8">
    <source>
        <dbReference type="ARBA" id="ARBA00022989"/>
    </source>
</evidence>
<name>A0A9W6FK09_XANFL</name>
<dbReference type="GO" id="GO:0005886">
    <property type="term" value="C:plasma membrane"/>
    <property type="evidence" value="ECO:0007669"/>
    <property type="project" value="TreeGrafter"/>
</dbReference>
<keyword evidence="8 11" id="KW-1133">Transmembrane helix</keyword>
<dbReference type="CDD" id="cd00082">
    <property type="entry name" value="HisKA"/>
    <property type="match status" value="1"/>
</dbReference>
<dbReference type="InterPro" id="IPR004358">
    <property type="entry name" value="Sig_transdc_His_kin-like_C"/>
</dbReference>
<dbReference type="SMART" id="SM00387">
    <property type="entry name" value="HATPase_c"/>
    <property type="match status" value="1"/>
</dbReference>
<evidence type="ECO:0000259" key="12">
    <source>
        <dbReference type="PROSITE" id="PS50109"/>
    </source>
</evidence>
<evidence type="ECO:0000256" key="3">
    <source>
        <dbReference type="ARBA" id="ARBA00012438"/>
    </source>
</evidence>
<feature type="domain" description="HAMP" evidence="13">
    <location>
        <begin position="221"/>
        <end position="273"/>
    </location>
</feature>
<evidence type="ECO:0000256" key="10">
    <source>
        <dbReference type="ARBA" id="ARBA00023136"/>
    </source>
</evidence>
<dbReference type="SUPFAM" id="SSF47384">
    <property type="entry name" value="Homodimeric domain of signal transducing histidine kinase"/>
    <property type="match status" value="1"/>
</dbReference>
<dbReference type="SMART" id="SM00304">
    <property type="entry name" value="HAMP"/>
    <property type="match status" value="1"/>
</dbReference>
<sequence length="549" mass="58042">MWRATGGRQAGGAMRSIRFKLAALAGATAILAVLAGVSVLIALRAVDGALEAAVSAQQRLDVLTEISARLSDFGLAAIAATESPTASAGRLEDARSRVSALLEASTVKAVQAAPDASSGLRPQERLLARLRADFISLDRQITAATRDPDTMRRGDRVRGSLNAFAASAGPTLSLLVESERRGVTAAREEAVALADRLRMGAVAIALAVFAAALVLYRALAQPLLGRLKEIDRAAAAIGRGDLSARLAIGQRDELGVLMARFNRMAALLARRERKVAQDRAELEKTIADRTADLTEANARLGAIDASRRRFFTDVSHELRTPLTVIIGECDVTQRAPAIPEALSRSVLTTIRKRAGMLHRRVEDMLRVARSESGEIELVFQDTPFAPLLADAVAGLEPVARRQGVALVLHAPEPGLLVHADREWLRQVVEGLIDNALRHGRPLTRVTVAVDHGADAEGQAVDIVSITDDGCGIPPEARTRLFERFARGGPLGGAEGFGLGLALADWVVTRHGGRITLEDGEKGGTRVAIALPQAAAAAPSEPAAESGPTV</sequence>
<organism evidence="14 15">
    <name type="scientific">Xanthobacter flavus</name>
    <dbReference type="NCBI Taxonomy" id="281"/>
    <lineage>
        <taxon>Bacteria</taxon>
        <taxon>Pseudomonadati</taxon>
        <taxon>Pseudomonadota</taxon>
        <taxon>Alphaproteobacteria</taxon>
        <taxon>Hyphomicrobiales</taxon>
        <taxon>Xanthobacteraceae</taxon>
        <taxon>Xanthobacter</taxon>
    </lineage>
</organism>
<comment type="subcellular location">
    <subcellularLocation>
        <location evidence="2">Membrane</location>
    </subcellularLocation>
</comment>
<evidence type="ECO:0000259" key="13">
    <source>
        <dbReference type="PROSITE" id="PS50885"/>
    </source>
</evidence>
<dbReference type="SUPFAM" id="SSF158472">
    <property type="entry name" value="HAMP domain-like"/>
    <property type="match status" value="1"/>
</dbReference>
<feature type="transmembrane region" description="Helical" evidence="11">
    <location>
        <begin position="21"/>
        <end position="43"/>
    </location>
</feature>
<accession>A0A9W6FK09</accession>
<evidence type="ECO:0000256" key="4">
    <source>
        <dbReference type="ARBA" id="ARBA00022553"/>
    </source>
</evidence>
<dbReference type="Pfam" id="PF00672">
    <property type="entry name" value="HAMP"/>
    <property type="match status" value="1"/>
</dbReference>
<dbReference type="PANTHER" id="PTHR45436:SF5">
    <property type="entry name" value="SENSOR HISTIDINE KINASE TRCS"/>
    <property type="match status" value="1"/>
</dbReference>
<dbReference type="InterPro" id="IPR036890">
    <property type="entry name" value="HATPase_C_sf"/>
</dbReference>
<evidence type="ECO:0000313" key="14">
    <source>
        <dbReference type="EMBL" id="GLI20807.1"/>
    </source>
</evidence>
<dbReference type="EC" id="2.7.13.3" evidence="3"/>
<evidence type="ECO:0000256" key="1">
    <source>
        <dbReference type="ARBA" id="ARBA00000085"/>
    </source>
</evidence>
<keyword evidence="5" id="KW-0808">Transferase</keyword>
<keyword evidence="9" id="KW-0902">Two-component regulatory system</keyword>
<dbReference type="AlphaFoldDB" id="A0A9W6FK09"/>
<protein>
    <recommendedName>
        <fullName evidence="3">histidine kinase</fullName>
        <ecNumber evidence="3">2.7.13.3</ecNumber>
    </recommendedName>
</protein>
<evidence type="ECO:0000256" key="2">
    <source>
        <dbReference type="ARBA" id="ARBA00004370"/>
    </source>
</evidence>
<evidence type="ECO:0000256" key="6">
    <source>
        <dbReference type="ARBA" id="ARBA00022692"/>
    </source>
</evidence>
<keyword evidence="4" id="KW-0597">Phosphoprotein</keyword>
<dbReference type="EMBL" id="BSDO01000001">
    <property type="protein sequence ID" value="GLI20807.1"/>
    <property type="molecule type" value="Genomic_DNA"/>
</dbReference>
<comment type="caution">
    <text evidence="14">The sequence shown here is derived from an EMBL/GenBank/DDBJ whole genome shotgun (WGS) entry which is preliminary data.</text>
</comment>
<dbReference type="InterPro" id="IPR005467">
    <property type="entry name" value="His_kinase_dom"/>
</dbReference>
<evidence type="ECO:0000256" key="5">
    <source>
        <dbReference type="ARBA" id="ARBA00022679"/>
    </source>
</evidence>
<dbReference type="CDD" id="cd06225">
    <property type="entry name" value="HAMP"/>
    <property type="match status" value="1"/>
</dbReference>
<dbReference type="InterPro" id="IPR003660">
    <property type="entry name" value="HAMP_dom"/>
</dbReference>
<dbReference type="InterPro" id="IPR003594">
    <property type="entry name" value="HATPase_dom"/>
</dbReference>
<dbReference type="Pfam" id="PF02518">
    <property type="entry name" value="HATPase_c"/>
    <property type="match status" value="1"/>
</dbReference>
<dbReference type="Gene3D" id="6.10.340.10">
    <property type="match status" value="1"/>
</dbReference>
<dbReference type="Gene3D" id="3.30.565.10">
    <property type="entry name" value="Histidine kinase-like ATPase, C-terminal domain"/>
    <property type="match status" value="1"/>
</dbReference>
<dbReference type="PROSITE" id="PS50109">
    <property type="entry name" value="HIS_KIN"/>
    <property type="match status" value="1"/>
</dbReference>
<keyword evidence="7 14" id="KW-0418">Kinase</keyword>
<dbReference type="Proteomes" id="UP001144397">
    <property type="component" value="Unassembled WGS sequence"/>
</dbReference>
<keyword evidence="6 11" id="KW-0812">Transmembrane</keyword>
<evidence type="ECO:0000313" key="15">
    <source>
        <dbReference type="Proteomes" id="UP001144397"/>
    </source>
</evidence>